<accession>A0ABX4DMA4</accession>
<evidence type="ECO:0008006" key="4">
    <source>
        <dbReference type="Google" id="ProtNLM"/>
    </source>
</evidence>
<evidence type="ECO:0000313" key="2">
    <source>
        <dbReference type="EMBL" id="OXR27853.1"/>
    </source>
</evidence>
<feature type="region of interest" description="Disordered" evidence="1">
    <location>
        <begin position="1"/>
        <end position="21"/>
    </location>
</feature>
<evidence type="ECO:0000313" key="3">
    <source>
        <dbReference type="Proteomes" id="UP000215455"/>
    </source>
</evidence>
<name>A0ABX4DMA4_9PSED</name>
<comment type="caution">
    <text evidence="2">The sequence shown here is derived from an EMBL/GenBank/DDBJ whole genome shotgun (WGS) entry which is preliminary data.</text>
</comment>
<dbReference type="EMBL" id="NIWU01000011">
    <property type="protein sequence ID" value="OXR27853.1"/>
    <property type="molecule type" value="Genomic_DNA"/>
</dbReference>
<sequence length="288" mass="32435">MQHSLALNLNTSTTSSTAPIHSSGLLSPAELEELDARIASNADKWLVDNAPKLKERAKIDREPKRATGRKPKSIDNPFFGFFGCTTDWGRYPAFALDTIEGIARLDWHDRVIGVGGKSMPLSVRNLVVILESLPVVTNEAVEDLLQLGDRHARRYVKAIELIIPWMMSERPRSLYREMEGIESEPKPCTWDDQEDLAKPSVEELAKLHYDLRTLTQYKSAEEYDAEEEMGSVSAGNVIAIKARQQHPKKHEVLSLLAKNTPVKAIERETNVPPKTIRKWRDEVFALAA</sequence>
<reference evidence="2 3" key="1">
    <citation type="submission" date="2017-06" db="EMBL/GenBank/DDBJ databases">
        <authorList>
            <person name="Furmanczyk E.M."/>
        </authorList>
    </citation>
    <scope>NUCLEOTIDE SEQUENCE [LARGE SCALE GENOMIC DNA]</scope>
    <source>
        <strain evidence="2 3">DSM 16611</strain>
    </source>
</reference>
<organism evidence="2 3">
    <name type="scientific">Pseudomonas umsongensis</name>
    <dbReference type="NCBI Taxonomy" id="198618"/>
    <lineage>
        <taxon>Bacteria</taxon>
        <taxon>Pseudomonadati</taxon>
        <taxon>Pseudomonadota</taxon>
        <taxon>Gammaproteobacteria</taxon>
        <taxon>Pseudomonadales</taxon>
        <taxon>Pseudomonadaceae</taxon>
        <taxon>Pseudomonas</taxon>
    </lineage>
</organism>
<keyword evidence="3" id="KW-1185">Reference proteome</keyword>
<feature type="compositionally biased region" description="Low complexity" evidence="1">
    <location>
        <begin position="1"/>
        <end position="18"/>
    </location>
</feature>
<protein>
    <recommendedName>
        <fullName evidence="4">Homeodomain-like domain-containing protein</fullName>
    </recommendedName>
</protein>
<dbReference type="Proteomes" id="UP000215455">
    <property type="component" value="Unassembled WGS sequence"/>
</dbReference>
<proteinExistence type="predicted"/>
<evidence type="ECO:0000256" key="1">
    <source>
        <dbReference type="SAM" id="MobiDB-lite"/>
    </source>
</evidence>
<gene>
    <name evidence="2" type="ORF">PSUM_30285</name>
</gene>
<dbReference type="RefSeq" id="WP_083348721.1">
    <property type="nucleotide sequence ID" value="NZ_LT629767.1"/>
</dbReference>